<dbReference type="GO" id="GO:0016491">
    <property type="term" value="F:oxidoreductase activity"/>
    <property type="evidence" value="ECO:0007669"/>
    <property type="project" value="InterPro"/>
</dbReference>
<dbReference type="Gene3D" id="3.50.50.60">
    <property type="entry name" value="FAD/NAD(P)-binding domain"/>
    <property type="match status" value="2"/>
</dbReference>
<keyword evidence="4" id="KW-0520">NAD</keyword>
<dbReference type="SUPFAM" id="SSF51905">
    <property type="entry name" value="FAD/NAD(P)-binding domain"/>
    <property type="match status" value="1"/>
</dbReference>
<keyword evidence="3 4" id="KW-0274">FAD</keyword>
<comment type="similarity">
    <text evidence="1">Belongs to the class-I pyridine nucleotide-disulfide oxidoreductase family.</text>
</comment>
<accession>A0A0H2VE16</accession>
<sequence length="453" mass="50138">MRRIMMTKKYDLIVIGTGSAGSITAAKCNKAGWNVAMVDDRPFGGTCALRGCDPKKVLHGAAELIDWNKRMVKNGVPSEVSINWKDLMNFKRTFTDDVPEKKEEALNKQGIDTYHGNASFVSEDKLEVNKEVLEGSHFLIASGAKPTPLPIKGEEHLTYSDEFLELDELPQRIVFVGGGYISFEFAHIAARAGSEVHIIHRGQRPLENFDIDLVDILLEKSKEIGIQVHLQHSVESIEKEQGKFHVYARKKEDITRFEADIVIHGAGRVPALDMNLEKGNIERKKHGVHVNEYLQSVSNPNVYAAGDAAATDGLPLTPVASADSHVVASNLLKGNSKKIEYPVIPSAVFTVPKMASVGMSEEEAKNSGRNIKVKQKNISDWFTYKRTNEDFAAFKVLIDEDSDQVVGAHLISNEADELINHFATAIRFGISTKELKQMIFAYPTAASDIAHML</sequence>
<dbReference type="Pfam" id="PF02852">
    <property type="entry name" value="Pyr_redox_dim"/>
    <property type="match status" value="1"/>
</dbReference>
<dbReference type="Proteomes" id="UP000001411">
    <property type="component" value="Chromosome"/>
</dbReference>
<feature type="disulfide bond" description="Redox-active" evidence="5">
    <location>
        <begin position="47"/>
        <end position="52"/>
    </location>
</feature>
<organism evidence="8 9">
    <name type="scientific">Staphylococcus epidermidis (strain ATCC 12228 / FDA PCI 1200)</name>
    <dbReference type="NCBI Taxonomy" id="176280"/>
    <lineage>
        <taxon>Bacteria</taxon>
        <taxon>Bacillati</taxon>
        <taxon>Bacillota</taxon>
        <taxon>Bacilli</taxon>
        <taxon>Bacillales</taxon>
        <taxon>Staphylococcaceae</taxon>
        <taxon>Staphylococcus</taxon>
    </lineage>
</organism>
<evidence type="ECO:0000259" key="6">
    <source>
        <dbReference type="Pfam" id="PF02852"/>
    </source>
</evidence>
<comment type="cofactor">
    <cofactor evidence="4">
        <name>FAD</name>
        <dbReference type="ChEBI" id="CHEBI:57692"/>
    </cofactor>
    <text evidence="4">Binds 1 FAD per subunit.</text>
</comment>
<evidence type="ECO:0000259" key="7">
    <source>
        <dbReference type="Pfam" id="PF07992"/>
    </source>
</evidence>
<feature type="domain" description="Pyridine nucleotide-disulphide oxidoreductase dimerisation" evidence="6">
    <location>
        <begin position="344"/>
        <end position="451"/>
    </location>
</feature>
<dbReference type="eggNOG" id="COG1249">
    <property type="taxonomic scope" value="Bacteria"/>
</dbReference>
<dbReference type="InterPro" id="IPR001100">
    <property type="entry name" value="Pyr_nuc-diS_OxRdtase"/>
</dbReference>
<feature type="binding site" evidence="4">
    <location>
        <begin position="177"/>
        <end position="184"/>
    </location>
    <ligand>
        <name>NAD(+)</name>
        <dbReference type="ChEBI" id="CHEBI:57540"/>
    </ligand>
</feature>
<dbReference type="PIRSF" id="PIRSF000350">
    <property type="entry name" value="Mercury_reductase_MerA"/>
    <property type="match status" value="1"/>
</dbReference>
<feature type="binding site" evidence="4">
    <location>
        <position position="267"/>
    </location>
    <ligand>
        <name>NAD(+)</name>
        <dbReference type="ChEBI" id="CHEBI:57540"/>
    </ligand>
</feature>
<dbReference type="PRINTS" id="PR00368">
    <property type="entry name" value="FADPNR"/>
</dbReference>
<protein>
    <submittedName>
        <fullName evidence="8">Regulatory protein</fullName>
    </submittedName>
</protein>
<dbReference type="PATRIC" id="fig|176280.10.peg.77"/>
<dbReference type="InterPro" id="IPR036188">
    <property type="entry name" value="FAD/NAD-bd_sf"/>
</dbReference>
<dbReference type="PANTHER" id="PTHR43014:SF5">
    <property type="entry name" value="GLUTATHIONE REDUCTASE (NADPH)"/>
    <property type="match status" value="1"/>
</dbReference>
<evidence type="ECO:0000256" key="1">
    <source>
        <dbReference type="ARBA" id="ARBA00007532"/>
    </source>
</evidence>
<evidence type="ECO:0000313" key="9">
    <source>
        <dbReference type="Proteomes" id="UP000001411"/>
    </source>
</evidence>
<dbReference type="OrthoDB" id="9800167at2"/>
<evidence type="ECO:0000256" key="2">
    <source>
        <dbReference type="ARBA" id="ARBA00022630"/>
    </source>
</evidence>
<evidence type="ECO:0000256" key="3">
    <source>
        <dbReference type="ARBA" id="ARBA00022827"/>
    </source>
</evidence>
<dbReference type="Pfam" id="PF07992">
    <property type="entry name" value="Pyr_redox_2"/>
    <property type="match status" value="1"/>
</dbReference>
<name>A0A0H2VE16_STAES</name>
<dbReference type="InterPro" id="IPR023753">
    <property type="entry name" value="FAD/NAD-binding_dom"/>
</dbReference>
<dbReference type="Gene3D" id="3.30.390.30">
    <property type="match status" value="1"/>
</dbReference>
<evidence type="ECO:0000313" key="8">
    <source>
        <dbReference type="EMBL" id="AAO03677.1"/>
    </source>
</evidence>
<dbReference type="PRINTS" id="PR00411">
    <property type="entry name" value="PNDRDTASEI"/>
</dbReference>
<dbReference type="InterPro" id="IPR016156">
    <property type="entry name" value="FAD/NAD-linked_Rdtase_dimer_sf"/>
</dbReference>
<dbReference type="InterPro" id="IPR004099">
    <property type="entry name" value="Pyr_nucl-diS_OxRdtase_dimer"/>
</dbReference>
<dbReference type="AlphaFoldDB" id="A0A0H2VE16"/>
<dbReference type="HOGENOM" id="CLU_016755_2_0_9"/>
<dbReference type="EMBL" id="AE015929">
    <property type="protein sequence ID" value="AAO03677.1"/>
    <property type="molecule type" value="Genomic_DNA"/>
</dbReference>
<dbReference type="SUPFAM" id="SSF55424">
    <property type="entry name" value="FAD/NAD-linked reductases, dimerisation (C-terminal) domain"/>
    <property type="match status" value="1"/>
</dbReference>
<feature type="domain" description="FAD/NAD(P)-binding" evidence="7">
    <location>
        <begin position="10"/>
        <end position="322"/>
    </location>
</feature>
<dbReference type="KEGG" id="sep:SE_0080"/>
<reference evidence="8 9" key="1">
    <citation type="journal article" date="2003" name="Mol. Microbiol.">
        <title>Genome-based analysis of virulence genes in a non-biofilm-forming Staphylococcus epidermidis strain (ATCC 12228).</title>
        <authorList>
            <person name="Zhang Y.Q."/>
            <person name="Ren S.X."/>
            <person name="Li H.L."/>
            <person name="Wang Y.X."/>
            <person name="Fu G."/>
            <person name="Yang J."/>
            <person name="Qin Z.Q."/>
            <person name="Miao Y.G."/>
            <person name="Wang W.Y."/>
            <person name="Chen R.S."/>
            <person name="Shen Y."/>
            <person name="Chen Z."/>
            <person name="Yuan Z.H."/>
            <person name="Zhao G.P."/>
            <person name="Qu D."/>
            <person name="Danchin A."/>
            <person name="Wen Y.M."/>
        </authorList>
    </citation>
    <scope>NUCLEOTIDE SEQUENCE [LARGE SCALE GENOMIC DNA]</scope>
    <source>
        <strain evidence="9">ATCC 12228 / FDA PCI 1200</strain>
    </source>
</reference>
<keyword evidence="4" id="KW-0547">Nucleotide-binding</keyword>
<dbReference type="GO" id="GO:0000166">
    <property type="term" value="F:nucleotide binding"/>
    <property type="evidence" value="ECO:0007669"/>
    <property type="project" value="UniProtKB-KW"/>
</dbReference>
<dbReference type="PANTHER" id="PTHR43014">
    <property type="entry name" value="MERCURIC REDUCTASE"/>
    <property type="match status" value="1"/>
</dbReference>
<gene>
    <name evidence="8" type="ordered locus">SE_0080</name>
</gene>
<feature type="binding site" evidence="4">
    <location>
        <position position="56"/>
    </location>
    <ligand>
        <name>FAD</name>
        <dbReference type="ChEBI" id="CHEBI:57692"/>
    </ligand>
</feature>
<evidence type="ECO:0000256" key="5">
    <source>
        <dbReference type="PIRSR" id="PIRSR000350-4"/>
    </source>
</evidence>
<proteinExistence type="inferred from homology"/>
<evidence type="ECO:0000256" key="4">
    <source>
        <dbReference type="PIRSR" id="PIRSR000350-3"/>
    </source>
</evidence>
<feature type="binding site" evidence="4">
    <location>
        <position position="307"/>
    </location>
    <ligand>
        <name>FAD</name>
        <dbReference type="ChEBI" id="CHEBI:57692"/>
    </ligand>
</feature>
<keyword evidence="2" id="KW-0285">Flavoprotein</keyword>